<dbReference type="EMBL" id="JABEXW010000593">
    <property type="protein sequence ID" value="KAF4961859.1"/>
    <property type="molecule type" value="Genomic_DNA"/>
</dbReference>
<dbReference type="PRINTS" id="PR01653">
    <property type="entry name" value="TCTPROTEIN"/>
</dbReference>
<dbReference type="FunFam" id="2.170.150.10:FF:000002">
    <property type="entry name" value="Translationally-controlled tumor protein homolog"/>
    <property type="match status" value="1"/>
</dbReference>
<evidence type="ECO:0000259" key="3">
    <source>
        <dbReference type="PROSITE" id="PS51797"/>
    </source>
</evidence>
<organism evidence="4 5">
    <name type="scientific">Fusarium sarcochroum</name>
    <dbReference type="NCBI Taxonomy" id="1208366"/>
    <lineage>
        <taxon>Eukaryota</taxon>
        <taxon>Fungi</taxon>
        <taxon>Dikarya</taxon>
        <taxon>Ascomycota</taxon>
        <taxon>Pezizomycotina</taxon>
        <taxon>Sordariomycetes</taxon>
        <taxon>Hypocreomycetidae</taxon>
        <taxon>Hypocreales</taxon>
        <taxon>Nectriaceae</taxon>
        <taxon>Fusarium</taxon>
        <taxon>Fusarium lateritium species complex</taxon>
    </lineage>
</organism>
<evidence type="ECO:0000256" key="1">
    <source>
        <dbReference type="ARBA" id="ARBA00014759"/>
    </source>
</evidence>
<proteinExistence type="inferred from homology"/>
<dbReference type="InterPro" id="IPR034737">
    <property type="entry name" value="TCTP"/>
</dbReference>
<dbReference type="PANTHER" id="PTHR11991:SF0">
    <property type="entry name" value="TRANSLATIONALLY-CONTROLLED TUMOR PROTEIN"/>
    <property type="match status" value="1"/>
</dbReference>
<dbReference type="PROSITE" id="PS01003">
    <property type="entry name" value="TCTP_2"/>
    <property type="match status" value="1"/>
</dbReference>
<protein>
    <recommendedName>
        <fullName evidence="1">Translationally-controlled tumor protein homolog</fullName>
    </recommendedName>
</protein>
<dbReference type="Pfam" id="PF00838">
    <property type="entry name" value="TCTP"/>
    <property type="match status" value="1"/>
</dbReference>
<accession>A0A8H4TQ56</accession>
<evidence type="ECO:0000313" key="4">
    <source>
        <dbReference type="EMBL" id="KAF4961859.1"/>
    </source>
</evidence>
<sequence>MIIFKDILTGDEMISDSYPLKEVEGAVLEAECSMITEGGVSIDIGANASAEDADEALDDDSIQVNNIIYSFRLQPTTFDKKSFVVYLKGYMKSVKSKLQELGREAEYITQFEKSAQAFVKSTLLPKFNDYEFYTGESQDPDGMIALLNYRDDGVTPYLTFWKHGLGEMKV</sequence>
<dbReference type="OrthoDB" id="10248936at2759"/>
<dbReference type="InterPro" id="IPR011323">
    <property type="entry name" value="Mss4/transl-control_tumour"/>
</dbReference>
<name>A0A8H4TQ56_9HYPO</name>
<feature type="domain" description="TCTP" evidence="3">
    <location>
        <begin position="1"/>
        <end position="170"/>
    </location>
</feature>
<dbReference type="GO" id="GO:0005737">
    <property type="term" value="C:cytoplasm"/>
    <property type="evidence" value="ECO:0007669"/>
    <property type="project" value="TreeGrafter"/>
</dbReference>
<reference evidence="4" key="2">
    <citation type="submission" date="2020-05" db="EMBL/GenBank/DDBJ databases">
        <authorList>
            <person name="Kim H.-S."/>
            <person name="Proctor R.H."/>
            <person name="Brown D.W."/>
        </authorList>
    </citation>
    <scope>NUCLEOTIDE SEQUENCE</scope>
    <source>
        <strain evidence="4">NRRL 20472</strain>
    </source>
</reference>
<dbReference type="Gene3D" id="2.170.150.10">
    <property type="entry name" value="Metal Binding Protein, Guanine Nucleotide Exchange Factor, Chain A"/>
    <property type="match status" value="1"/>
</dbReference>
<reference evidence="4" key="1">
    <citation type="journal article" date="2020" name="BMC Genomics">
        <title>Correction to: Identification and distribution of gene clusters required for synthesis of sphingolipid metabolism inhibitors in diverse species of the filamentous fungus Fusarium.</title>
        <authorList>
            <person name="Kim H.S."/>
            <person name="Lohmar J.M."/>
            <person name="Busman M."/>
            <person name="Brown D.W."/>
            <person name="Naumann T.A."/>
            <person name="Divon H.H."/>
            <person name="Lysoe E."/>
            <person name="Uhlig S."/>
            <person name="Proctor R.H."/>
        </authorList>
    </citation>
    <scope>NUCLEOTIDE SEQUENCE</scope>
    <source>
        <strain evidence="4">NRRL 20472</strain>
    </source>
</reference>
<dbReference type="SUPFAM" id="SSF51316">
    <property type="entry name" value="Mss4-like"/>
    <property type="match status" value="1"/>
</dbReference>
<dbReference type="AlphaFoldDB" id="A0A8H4TQ56"/>
<dbReference type="InterPro" id="IPR011057">
    <property type="entry name" value="Mss4-like_sf"/>
</dbReference>
<dbReference type="PANTHER" id="PTHR11991">
    <property type="entry name" value="TRANSLATIONALLY CONTROLLED TUMOR PROTEIN-RELATED"/>
    <property type="match status" value="1"/>
</dbReference>
<keyword evidence="5" id="KW-1185">Reference proteome</keyword>
<evidence type="ECO:0000313" key="5">
    <source>
        <dbReference type="Proteomes" id="UP000622797"/>
    </source>
</evidence>
<comment type="caution">
    <text evidence="4">The sequence shown here is derived from an EMBL/GenBank/DDBJ whole genome shotgun (WGS) entry which is preliminary data.</text>
</comment>
<dbReference type="InterPro" id="IPR018103">
    <property type="entry name" value="Translation_control_tumour_CS"/>
</dbReference>
<gene>
    <name evidence="4" type="ORF">FSARC_10017</name>
</gene>
<comment type="similarity">
    <text evidence="2">Belongs to the TCTP family.</text>
</comment>
<dbReference type="Proteomes" id="UP000622797">
    <property type="component" value="Unassembled WGS sequence"/>
</dbReference>
<dbReference type="InterPro" id="IPR018105">
    <property type="entry name" value="Translational_control_tumour_p"/>
</dbReference>
<dbReference type="GO" id="GO:0005509">
    <property type="term" value="F:calcium ion binding"/>
    <property type="evidence" value="ECO:0007669"/>
    <property type="project" value="TreeGrafter"/>
</dbReference>
<evidence type="ECO:0000256" key="2">
    <source>
        <dbReference type="PROSITE-ProRule" id="PRU01133"/>
    </source>
</evidence>
<dbReference type="PROSITE" id="PS51797">
    <property type="entry name" value="TCTP_3"/>
    <property type="match status" value="1"/>
</dbReference>
<dbReference type="PROSITE" id="PS01002">
    <property type="entry name" value="TCTP_1"/>
    <property type="match status" value="1"/>
</dbReference>